<organism evidence="1">
    <name type="scientific">marine sediment metagenome</name>
    <dbReference type="NCBI Taxonomy" id="412755"/>
    <lineage>
        <taxon>unclassified sequences</taxon>
        <taxon>metagenomes</taxon>
        <taxon>ecological metagenomes</taxon>
    </lineage>
</organism>
<dbReference type="AlphaFoldDB" id="A0A0F9IVI6"/>
<comment type="caution">
    <text evidence="1">The sequence shown here is derived from an EMBL/GenBank/DDBJ whole genome shotgun (WGS) entry which is preliminary data.</text>
</comment>
<sequence>MATILVSDSRRVKAIGSFTELVFGAVSATAGESSFTIPQLVTIEGFIANGVLKDMVIAPITTLGNVVTIDNESGSTQVVSYIAWGKGNG</sequence>
<reference evidence="1" key="1">
    <citation type="journal article" date="2015" name="Nature">
        <title>Complex archaea that bridge the gap between prokaryotes and eukaryotes.</title>
        <authorList>
            <person name="Spang A."/>
            <person name="Saw J.H."/>
            <person name="Jorgensen S.L."/>
            <person name="Zaremba-Niedzwiedzka K."/>
            <person name="Martijn J."/>
            <person name="Lind A.E."/>
            <person name="van Eijk R."/>
            <person name="Schleper C."/>
            <person name="Guy L."/>
            <person name="Ettema T.J."/>
        </authorList>
    </citation>
    <scope>NUCLEOTIDE SEQUENCE</scope>
</reference>
<dbReference type="EMBL" id="LAZR01011499">
    <property type="protein sequence ID" value="KKM61359.1"/>
    <property type="molecule type" value="Genomic_DNA"/>
</dbReference>
<accession>A0A0F9IVI6</accession>
<evidence type="ECO:0000313" key="1">
    <source>
        <dbReference type="EMBL" id="KKM61359.1"/>
    </source>
</evidence>
<gene>
    <name evidence="1" type="ORF">LCGC14_1532530</name>
</gene>
<proteinExistence type="predicted"/>
<protein>
    <submittedName>
        <fullName evidence="1">Uncharacterized protein</fullName>
    </submittedName>
</protein>
<name>A0A0F9IVI6_9ZZZZ</name>